<dbReference type="Proteomes" id="UP000190626">
    <property type="component" value="Unassembled WGS sequence"/>
</dbReference>
<dbReference type="PIRSF" id="PIRSF016578">
    <property type="entry name" value="HsaA"/>
    <property type="match status" value="1"/>
</dbReference>
<evidence type="ECO:0000313" key="7">
    <source>
        <dbReference type="EMBL" id="OPH47997.1"/>
    </source>
</evidence>
<evidence type="ECO:0000256" key="3">
    <source>
        <dbReference type="ARBA" id="ARBA00022630"/>
    </source>
</evidence>
<evidence type="ECO:0000313" key="8">
    <source>
        <dbReference type="Proteomes" id="UP000190626"/>
    </source>
</evidence>
<feature type="domain" description="Acyl-CoA dehydrogenase/oxidase N-terminal" evidence="6">
    <location>
        <begin position="25"/>
        <end position="120"/>
    </location>
</feature>
<dbReference type="InterPro" id="IPR046373">
    <property type="entry name" value="Acyl-CoA_Oxase/DH_mid-dom_sf"/>
</dbReference>
<accession>A0A1V4HB05</accession>
<evidence type="ECO:0000256" key="1">
    <source>
        <dbReference type="ARBA" id="ARBA00001974"/>
    </source>
</evidence>
<sequence>MSNAISDAQGIVQKKIVLSAIEASKLLEMHARDVDTSNRFPKESIEVLKRLGLMGITIPETYRGHSADLSTVIKVAKILSGSCLSTGMVWAMHMQQVSVLNDFASEPLKQRILNRIVNGEMYIVSVTSEYKKEANLFTSSAPIHRLNGEVLIERKAPTATGAAHGDAFLITMQEENEQSTSNVVLVFAEGKQVDRSTFNSWNAMGVKGTQSSGVSLSGAVPSDQLLGPEDGFEQIAMCSMIPLGHILWAACWLGAARSALHKMIHIFRNPKTRQDFNIQSDLFLERLAQVRLKMDMVEAYLSQFVIDYEQRRNRYGVKVDGFSAPSFKIALNNLKLIASRYLYEAVDELVQISGLKYGYANNEMVPLERTLRDLRSASLMVNNDRMLIANGKLSLFDKQSLDLE</sequence>
<dbReference type="STRING" id="1469647.BC351_39095"/>
<dbReference type="SUPFAM" id="SSF47203">
    <property type="entry name" value="Acyl-CoA dehydrogenase C-terminal domain-like"/>
    <property type="match status" value="1"/>
</dbReference>
<dbReference type="Gene3D" id="2.40.110.10">
    <property type="entry name" value="Butyryl-CoA Dehydrogenase, subunit A, domain 2"/>
    <property type="match status" value="1"/>
</dbReference>
<gene>
    <name evidence="7" type="ORF">BC351_39095</name>
</gene>
<dbReference type="GO" id="GO:0050660">
    <property type="term" value="F:flavin adenine dinucleotide binding"/>
    <property type="evidence" value="ECO:0007669"/>
    <property type="project" value="InterPro"/>
</dbReference>
<evidence type="ECO:0000256" key="4">
    <source>
        <dbReference type="ARBA" id="ARBA00022827"/>
    </source>
</evidence>
<comment type="cofactor">
    <cofactor evidence="1">
        <name>FAD</name>
        <dbReference type="ChEBI" id="CHEBI:57692"/>
    </cofactor>
</comment>
<dbReference type="InterPro" id="IPR009100">
    <property type="entry name" value="AcylCoA_DH/oxidase_NM_dom_sf"/>
</dbReference>
<evidence type="ECO:0000259" key="6">
    <source>
        <dbReference type="Pfam" id="PF02771"/>
    </source>
</evidence>
<dbReference type="InterPro" id="IPR036250">
    <property type="entry name" value="AcylCo_DH-like_C"/>
</dbReference>
<evidence type="ECO:0000259" key="5">
    <source>
        <dbReference type="Pfam" id="PF00441"/>
    </source>
</evidence>
<dbReference type="InterPro" id="IPR037069">
    <property type="entry name" value="AcylCoA_DH/ox_N_sf"/>
</dbReference>
<dbReference type="AlphaFoldDB" id="A0A1V4HB05"/>
<comment type="caution">
    <text evidence="7">The sequence shown here is derived from an EMBL/GenBank/DDBJ whole genome shotgun (WGS) entry which is preliminary data.</text>
</comment>
<dbReference type="EMBL" id="MBTG01000050">
    <property type="protein sequence ID" value="OPH47997.1"/>
    <property type="molecule type" value="Genomic_DNA"/>
</dbReference>
<evidence type="ECO:0008006" key="9">
    <source>
        <dbReference type="Google" id="ProtNLM"/>
    </source>
</evidence>
<dbReference type="InterPro" id="IPR009075">
    <property type="entry name" value="AcylCo_DH/oxidase_C"/>
</dbReference>
<organism evidence="7 8">
    <name type="scientific">Paenibacillus ferrarius</name>
    <dbReference type="NCBI Taxonomy" id="1469647"/>
    <lineage>
        <taxon>Bacteria</taxon>
        <taxon>Bacillati</taxon>
        <taxon>Bacillota</taxon>
        <taxon>Bacilli</taxon>
        <taxon>Bacillales</taxon>
        <taxon>Paenibacillaceae</taxon>
        <taxon>Paenibacillus</taxon>
    </lineage>
</organism>
<protein>
    <recommendedName>
        <fullName evidence="9">Acyl-CoA dehydrogenase</fullName>
    </recommendedName>
</protein>
<evidence type="ECO:0000256" key="2">
    <source>
        <dbReference type="ARBA" id="ARBA00009347"/>
    </source>
</evidence>
<dbReference type="PANTHER" id="PTHR43884:SF12">
    <property type="entry name" value="ISOVALERYL-COA DEHYDROGENASE, MITOCHONDRIAL-RELATED"/>
    <property type="match status" value="1"/>
</dbReference>
<feature type="domain" description="Acyl-CoA dehydrogenase/oxidase C-terminal" evidence="5">
    <location>
        <begin position="241"/>
        <end position="378"/>
    </location>
</feature>
<dbReference type="SUPFAM" id="SSF56645">
    <property type="entry name" value="Acyl-CoA dehydrogenase NM domain-like"/>
    <property type="match status" value="1"/>
</dbReference>
<keyword evidence="8" id="KW-1185">Reference proteome</keyword>
<keyword evidence="3" id="KW-0285">Flavoprotein</keyword>
<dbReference type="Pfam" id="PF02771">
    <property type="entry name" value="Acyl-CoA_dh_N"/>
    <property type="match status" value="1"/>
</dbReference>
<name>A0A1V4HB05_9BACL</name>
<dbReference type="OrthoDB" id="9785203at2"/>
<dbReference type="PANTHER" id="PTHR43884">
    <property type="entry name" value="ACYL-COA DEHYDROGENASE"/>
    <property type="match status" value="1"/>
</dbReference>
<dbReference type="Gene3D" id="1.20.140.10">
    <property type="entry name" value="Butyryl-CoA Dehydrogenase, subunit A, domain 3"/>
    <property type="match status" value="1"/>
</dbReference>
<keyword evidence="4" id="KW-0274">FAD</keyword>
<reference evidence="8" key="1">
    <citation type="submission" date="2016-07" db="EMBL/GenBank/DDBJ databases">
        <authorList>
            <person name="Florea S."/>
            <person name="Webb J.S."/>
            <person name="Jaromczyk J."/>
            <person name="Schardl C.L."/>
        </authorList>
    </citation>
    <scope>NUCLEOTIDE SEQUENCE [LARGE SCALE GENOMIC DNA]</scope>
    <source>
        <strain evidence="8">CY1</strain>
    </source>
</reference>
<dbReference type="RefSeq" id="WP_079419643.1">
    <property type="nucleotide sequence ID" value="NZ_MBTG01000050.1"/>
</dbReference>
<dbReference type="GO" id="GO:0003995">
    <property type="term" value="F:acyl-CoA dehydrogenase activity"/>
    <property type="evidence" value="ECO:0007669"/>
    <property type="project" value="TreeGrafter"/>
</dbReference>
<comment type="similarity">
    <text evidence="2">Belongs to the acyl-CoA dehydrogenase family.</text>
</comment>
<dbReference type="InterPro" id="IPR013786">
    <property type="entry name" value="AcylCoA_DH/ox_N"/>
</dbReference>
<proteinExistence type="inferred from homology"/>
<dbReference type="Pfam" id="PF00441">
    <property type="entry name" value="Acyl-CoA_dh_1"/>
    <property type="match status" value="1"/>
</dbReference>
<dbReference type="Gene3D" id="1.10.540.10">
    <property type="entry name" value="Acyl-CoA dehydrogenase/oxidase, N-terminal domain"/>
    <property type="match status" value="1"/>
</dbReference>